<dbReference type="AlphaFoldDB" id="A0A346CLQ4"/>
<dbReference type="Gene3D" id="3.90.550.10">
    <property type="entry name" value="Spore Coat Polysaccharide Biosynthesis Protein SpsA, Chain A"/>
    <property type="match status" value="1"/>
</dbReference>
<organism evidence="2">
    <name type="scientific">Providencia alcalifaciens</name>
    <dbReference type="NCBI Taxonomy" id="126385"/>
    <lineage>
        <taxon>Bacteria</taxon>
        <taxon>Pseudomonadati</taxon>
        <taxon>Pseudomonadota</taxon>
        <taxon>Gammaproteobacteria</taxon>
        <taxon>Enterobacterales</taxon>
        <taxon>Morganellaceae</taxon>
        <taxon>Providencia</taxon>
    </lineage>
</organism>
<dbReference type="InterPro" id="IPR001173">
    <property type="entry name" value="Glyco_trans_2-like"/>
</dbReference>
<name>A0A346CLQ4_9GAMM</name>
<reference evidence="2" key="1">
    <citation type="submission" date="2018-06" db="EMBL/GenBank/DDBJ databases">
        <title>Development of a Molecular Serotyping Scheme and a Multiplexed Luminex-Based Array for Providencia.</title>
        <authorList>
            <person name="Du Y."/>
            <person name="Liu B."/>
        </authorList>
    </citation>
    <scope>NUCLEOTIDE SEQUENCE</scope>
</reference>
<dbReference type="GO" id="GO:0016758">
    <property type="term" value="F:hexosyltransferase activity"/>
    <property type="evidence" value="ECO:0007669"/>
    <property type="project" value="UniProtKB-ARBA"/>
</dbReference>
<evidence type="ECO:0000313" key="2">
    <source>
        <dbReference type="EMBL" id="AXL96528.1"/>
    </source>
</evidence>
<proteinExistence type="predicted"/>
<accession>A0A346CLQ4</accession>
<gene>
    <name evidence="2" type="primary">gt3</name>
</gene>
<dbReference type="PANTHER" id="PTHR22916">
    <property type="entry name" value="GLYCOSYLTRANSFERASE"/>
    <property type="match status" value="1"/>
</dbReference>
<sequence length="247" mass="28958">MPSLISIVMPAYNAEKTILESIESVISQTYLNWELIIIDDCSNDMTLEIIKKYSSQDSRIKLIKNEFNLGISSSRNISIKNCTGDFICFLDSDDIWIPNKLEKQILLLNSGWDVVCSNYTTFSDDSNIILQHRKSPSIIKYTDMLKSNFIGNLTGIYNREKLGTFFQKKLGHEDYVMWLNILNKSKKAYCIQEPLAKYRISKKSISANKIKTMQWQWFIYRNELQFSLIKSMYYFSHYIVNALKKRR</sequence>
<dbReference type="EMBL" id="MH479421">
    <property type="protein sequence ID" value="AXL96528.1"/>
    <property type="molecule type" value="Genomic_DNA"/>
</dbReference>
<dbReference type="RefSeq" id="WP_272535713.1">
    <property type="nucleotide sequence ID" value="NZ_JBEEUX010000007.1"/>
</dbReference>
<feature type="domain" description="Glycosyltransferase 2-like" evidence="1">
    <location>
        <begin position="6"/>
        <end position="139"/>
    </location>
</feature>
<dbReference type="InterPro" id="IPR029044">
    <property type="entry name" value="Nucleotide-diphossugar_trans"/>
</dbReference>
<dbReference type="PANTHER" id="PTHR22916:SF3">
    <property type="entry name" value="UDP-GLCNAC:BETAGAL BETA-1,3-N-ACETYLGLUCOSAMINYLTRANSFERASE-LIKE PROTEIN 1"/>
    <property type="match status" value="1"/>
</dbReference>
<evidence type="ECO:0000259" key="1">
    <source>
        <dbReference type="Pfam" id="PF00535"/>
    </source>
</evidence>
<keyword evidence="2" id="KW-0808">Transferase</keyword>
<dbReference type="SUPFAM" id="SSF53448">
    <property type="entry name" value="Nucleotide-diphospho-sugar transferases"/>
    <property type="match status" value="1"/>
</dbReference>
<protein>
    <submittedName>
        <fullName evidence="2">Glycosyltransferase</fullName>
    </submittedName>
</protein>
<dbReference type="Pfam" id="PF00535">
    <property type="entry name" value="Glycos_transf_2"/>
    <property type="match status" value="1"/>
</dbReference>